<evidence type="ECO:0000256" key="1">
    <source>
        <dbReference type="SAM" id="MobiDB-lite"/>
    </source>
</evidence>
<evidence type="ECO:0000313" key="2">
    <source>
        <dbReference type="EMBL" id="MBG3878876.1"/>
    </source>
</evidence>
<organism evidence="2 3">
    <name type="scientific">Nitratidesulfovibrio oxamicus</name>
    <dbReference type="NCBI Taxonomy" id="32016"/>
    <lineage>
        <taxon>Bacteria</taxon>
        <taxon>Pseudomonadati</taxon>
        <taxon>Thermodesulfobacteriota</taxon>
        <taxon>Desulfovibrionia</taxon>
        <taxon>Desulfovibrionales</taxon>
        <taxon>Desulfovibrionaceae</taxon>
        <taxon>Nitratidesulfovibrio</taxon>
    </lineage>
</organism>
<comment type="caution">
    <text evidence="2">The sequence shown here is derived from an EMBL/GenBank/DDBJ whole genome shotgun (WGS) entry which is preliminary data.</text>
</comment>
<dbReference type="Proteomes" id="UP001194469">
    <property type="component" value="Unassembled WGS sequence"/>
</dbReference>
<sequence>QDDDVPAAAAAGDSARTAGGGVAVASASDGVPAPKAPAKAKKGARSDPAKAAKLYAEARKELDALRGDAKRAALREPWLRVMALYEGARDAAPEGELAPNAAYGMAVAQEELAARSWRKDDFLAAVTRYNEVAAAYPDDSLADDCMLRAARLRASRLDDTDGAHQLLEAQLRRYPKGDMAGEARALLADLTAARITAA</sequence>
<feature type="non-terminal residue" evidence="2">
    <location>
        <position position="1"/>
    </location>
</feature>
<feature type="compositionally biased region" description="Low complexity" evidence="1">
    <location>
        <begin position="1"/>
        <end position="37"/>
    </location>
</feature>
<dbReference type="InterPro" id="IPR011990">
    <property type="entry name" value="TPR-like_helical_dom_sf"/>
</dbReference>
<dbReference type="EMBL" id="VRYY01000759">
    <property type="protein sequence ID" value="MBG3878876.1"/>
    <property type="molecule type" value="Genomic_DNA"/>
</dbReference>
<feature type="region of interest" description="Disordered" evidence="1">
    <location>
        <begin position="1"/>
        <end position="48"/>
    </location>
</feature>
<accession>A0ABS0J8T9</accession>
<name>A0ABS0J8T9_9BACT</name>
<keyword evidence="3" id="KW-1185">Reference proteome</keyword>
<protein>
    <submittedName>
        <fullName evidence="2">N-acetylmuramoyl-L-alanine amidase</fullName>
    </submittedName>
</protein>
<proteinExistence type="predicted"/>
<gene>
    <name evidence="2" type="ORF">FVW20_18200</name>
</gene>
<feature type="non-terminal residue" evidence="2">
    <location>
        <position position="198"/>
    </location>
</feature>
<dbReference type="Gene3D" id="1.25.40.10">
    <property type="entry name" value="Tetratricopeptide repeat domain"/>
    <property type="match status" value="1"/>
</dbReference>
<reference evidence="2 3" key="1">
    <citation type="submission" date="2019-08" db="EMBL/GenBank/DDBJ databases">
        <authorList>
            <person name="Luo N."/>
        </authorList>
    </citation>
    <scope>NUCLEOTIDE SEQUENCE [LARGE SCALE GENOMIC DNA]</scope>
    <source>
        <strain evidence="2 3">NCIMB 9442</strain>
    </source>
</reference>
<evidence type="ECO:0000313" key="3">
    <source>
        <dbReference type="Proteomes" id="UP001194469"/>
    </source>
</evidence>